<dbReference type="PANTHER" id="PTHR36511:SF3">
    <property type="entry name" value="ANTITOXIN HIGA-2"/>
    <property type="match status" value="1"/>
</dbReference>
<dbReference type="SMART" id="SM00530">
    <property type="entry name" value="HTH_XRE"/>
    <property type="match status" value="1"/>
</dbReference>
<gene>
    <name evidence="5" type="ORF">dnl_35550</name>
</gene>
<protein>
    <submittedName>
        <fullName evidence="5">HTH domain-containing protein, Cro/C1-type</fullName>
    </submittedName>
</protein>
<evidence type="ECO:0000256" key="1">
    <source>
        <dbReference type="ARBA" id="ARBA00023015"/>
    </source>
</evidence>
<name>A0A975GHE5_9BACT</name>
<keyword evidence="1" id="KW-0805">Transcription regulation</keyword>
<dbReference type="AlphaFoldDB" id="A0A975GHE5"/>
<dbReference type="KEGG" id="dli:dnl_35550"/>
<dbReference type="Pfam" id="PF01381">
    <property type="entry name" value="HTH_3"/>
    <property type="match status" value="1"/>
</dbReference>
<keyword evidence="6" id="KW-1185">Reference proteome</keyword>
<evidence type="ECO:0000313" key="6">
    <source>
        <dbReference type="Proteomes" id="UP000663720"/>
    </source>
</evidence>
<organism evidence="5 6">
    <name type="scientific">Desulfonema limicola</name>
    <dbReference type="NCBI Taxonomy" id="45656"/>
    <lineage>
        <taxon>Bacteria</taxon>
        <taxon>Pseudomonadati</taxon>
        <taxon>Thermodesulfobacteriota</taxon>
        <taxon>Desulfobacteria</taxon>
        <taxon>Desulfobacterales</taxon>
        <taxon>Desulfococcaceae</taxon>
        <taxon>Desulfonema</taxon>
    </lineage>
</organism>
<dbReference type="SUPFAM" id="SSF47413">
    <property type="entry name" value="lambda repressor-like DNA-binding domains"/>
    <property type="match status" value="1"/>
</dbReference>
<dbReference type="InterPro" id="IPR001387">
    <property type="entry name" value="Cro/C1-type_HTH"/>
</dbReference>
<sequence>MRKEKRSSKVKDALGSLTQDLIDAGLGSPFTEKELNYYGINIPEIKNISPKKIKVIREKAQFSQSVFARLLNVSTASIKQWEQGTRNPNGATKVLLDLLDRYPHILDYRINKSKRKNYI</sequence>
<evidence type="ECO:0000259" key="4">
    <source>
        <dbReference type="PROSITE" id="PS50943"/>
    </source>
</evidence>
<reference evidence="5" key="1">
    <citation type="journal article" date="2021" name="Microb. Physiol.">
        <title>Proteogenomic Insights into the Physiology of Marine, Sulfate-Reducing, Filamentous Desulfonema limicola and Desulfonema magnum.</title>
        <authorList>
            <person name="Schnaars V."/>
            <person name="Wohlbrand L."/>
            <person name="Scheve S."/>
            <person name="Hinrichs C."/>
            <person name="Reinhardt R."/>
            <person name="Rabus R."/>
        </authorList>
    </citation>
    <scope>NUCLEOTIDE SEQUENCE</scope>
    <source>
        <strain evidence="5">5ac10</strain>
    </source>
</reference>
<dbReference type="EMBL" id="CP061799">
    <property type="protein sequence ID" value="QTA81224.1"/>
    <property type="molecule type" value="Genomic_DNA"/>
</dbReference>
<dbReference type="PANTHER" id="PTHR36511">
    <property type="entry name" value="MERR FAMILY BACTERIAL REGULATORY PROTEIN"/>
    <property type="match status" value="1"/>
</dbReference>
<dbReference type="RefSeq" id="WP_207687292.1">
    <property type="nucleotide sequence ID" value="NZ_CP061799.1"/>
</dbReference>
<dbReference type="InterPro" id="IPR010982">
    <property type="entry name" value="Lambda_DNA-bd_dom_sf"/>
</dbReference>
<dbReference type="Proteomes" id="UP000663720">
    <property type="component" value="Chromosome"/>
</dbReference>
<dbReference type="InterPro" id="IPR052359">
    <property type="entry name" value="HTH-type_reg/antitoxin"/>
</dbReference>
<dbReference type="PROSITE" id="PS50943">
    <property type="entry name" value="HTH_CROC1"/>
    <property type="match status" value="1"/>
</dbReference>
<feature type="domain" description="HTH cro/C1-type" evidence="4">
    <location>
        <begin position="53"/>
        <end position="106"/>
    </location>
</feature>
<keyword evidence="2" id="KW-0238">DNA-binding</keyword>
<proteinExistence type="predicted"/>
<accession>A0A975GHE5</accession>
<dbReference type="Gene3D" id="1.10.260.40">
    <property type="entry name" value="lambda repressor-like DNA-binding domains"/>
    <property type="match status" value="1"/>
</dbReference>
<evidence type="ECO:0000256" key="2">
    <source>
        <dbReference type="ARBA" id="ARBA00023125"/>
    </source>
</evidence>
<evidence type="ECO:0000313" key="5">
    <source>
        <dbReference type="EMBL" id="QTA81224.1"/>
    </source>
</evidence>
<dbReference type="CDD" id="cd00093">
    <property type="entry name" value="HTH_XRE"/>
    <property type="match status" value="1"/>
</dbReference>
<evidence type="ECO:0000256" key="3">
    <source>
        <dbReference type="ARBA" id="ARBA00023163"/>
    </source>
</evidence>
<dbReference type="GO" id="GO:0003677">
    <property type="term" value="F:DNA binding"/>
    <property type="evidence" value="ECO:0007669"/>
    <property type="project" value="UniProtKB-KW"/>
</dbReference>
<keyword evidence="3" id="KW-0804">Transcription</keyword>